<evidence type="ECO:0000256" key="9">
    <source>
        <dbReference type="ARBA" id="ARBA00022692"/>
    </source>
</evidence>
<dbReference type="InterPro" id="IPR032675">
    <property type="entry name" value="LRR_dom_sf"/>
</dbReference>
<evidence type="ECO:0000259" key="24">
    <source>
        <dbReference type="PROSITE" id="PS50011"/>
    </source>
</evidence>
<reference evidence="25 27" key="1">
    <citation type="submission" date="2024-02" db="EMBL/GenBank/DDBJ databases">
        <authorList>
            <person name="Vignale AGUSTIN F."/>
            <person name="Sosa J E."/>
            <person name="Modenutti C."/>
        </authorList>
    </citation>
    <scope>NUCLEOTIDE SEQUENCE [LARGE SCALE GENOMIC DNA]</scope>
</reference>
<dbReference type="FunFam" id="3.80.10.10:FF:000383">
    <property type="entry name" value="Leucine-rich repeat receptor protein kinase EMS1"/>
    <property type="match status" value="3"/>
</dbReference>
<dbReference type="FunFam" id="1.10.510.10:FF:000358">
    <property type="entry name" value="Putative leucine-rich repeat receptor-like serine/threonine-protein kinase"/>
    <property type="match status" value="1"/>
</dbReference>
<evidence type="ECO:0000256" key="8">
    <source>
        <dbReference type="ARBA" id="ARBA00022679"/>
    </source>
</evidence>
<keyword evidence="17" id="KW-0675">Receptor</keyword>
<dbReference type="GO" id="GO:0051707">
    <property type="term" value="P:response to other organism"/>
    <property type="evidence" value="ECO:0007669"/>
    <property type="project" value="UniProtKB-ARBA"/>
</dbReference>
<keyword evidence="15 22" id="KW-1133">Transmembrane helix</keyword>
<dbReference type="GO" id="GO:0006952">
    <property type="term" value="P:defense response"/>
    <property type="evidence" value="ECO:0007669"/>
    <property type="project" value="UniProtKB-ARBA"/>
</dbReference>
<comment type="caution">
    <text evidence="25">The sequence shown here is derived from an EMBL/GenBank/DDBJ whole genome shotgun (WGS) entry which is preliminary data.</text>
</comment>
<evidence type="ECO:0000256" key="2">
    <source>
        <dbReference type="ARBA" id="ARBA00008684"/>
    </source>
</evidence>
<evidence type="ECO:0000256" key="21">
    <source>
        <dbReference type="PROSITE-ProRule" id="PRU10141"/>
    </source>
</evidence>
<dbReference type="PROSITE" id="PS51450">
    <property type="entry name" value="LRR"/>
    <property type="match status" value="2"/>
</dbReference>
<feature type="signal peptide" evidence="23">
    <location>
        <begin position="1"/>
        <end position="20"/>
    </location>
</feature>
<dbReference type="Pfam" id="PF08263">
    <property type="entry name" value="LRRNT_2"/>
    <property type="match status" value="1"/>
</dbReference>
<dbReference type="SUPFAM" id="SSF52058">
    <property type="entry name" value="L domain-like"/>
    <property type="match status" value="2"/>
</dbReference>
<dbReference type="EMBL" id="CAUOFW020005380">
    <property type="protein sequence ID" value="CAK9169852.1"/>
    <property type="molecule type" value="Genomic_DNA"/>
</dbReference>
<evidence type="ECO:0000256" key="12">
    <source>
        <dbReference type="ARBA" id="ARBA00022741"/>
    </source>
</evidence>
<evidence type="ECO:0000256" key="15">
    <source>
        <dbReference type="ARBA" id="ARBA00022989"/>
    </source>
</evidence>
<evidence type="ECO:0000256" key="6">
    <source>
        <dbReference type="ARBA" id="ARBA00022553"/>
    </source>
</evidence>
<dbReference type="InterPro" id="IPR001611">
    <property type="entry name" value="Leu-rich_rpt"/>
</dbReference>
<dbReference type="SMART" id="SM00220">
    <property type="entry name" value="S_TKc"/>
    <property type="match status" value="1"/>
</dbReference>
<evidence type="ECO:0000256" key="10">
    <source>
        <dbReference type="ARBA" id="ARBA00022729"/>
    </source>
</evidence>
<dbReference type="InterPro" id="IPR017441">
    <property type="entry name" value="Protein_kinase_ATP_BS"/>
</dbReference>
<protein>
    <recommendedName>
        <fullName evidence="3">non-specific serine/threonine protein kinase</fullName>
        <ecNumber evidence="3">2.7.11.1</ecNumber>
    </recommendedName>
</protein>
<dbReference type="Pfam" id="PF23598">
    <property type="entry name" value="LRR_14"/>
    <property type="match status" value="1"/>
</dbReference>
<keyword evidence="9 22" id="KW-0812">Transmembrane</keyword>
<dbReference type="Pfam" id="PF07714">
    <property type="entry name" value="PK_Tyr_Ser-Thr"/>
    <property type="match status" value="1"/>
</dbReference>
<dbReference type="Gene3D" id="3.80.10.10">
    <property type="entry name" value="Ribonuclease Inhibitor"/>
    <property type="match status" value="4"/>
</dbReference>
<gene>
    <name evidence="25" type="ORF">ILEXP_LOCUS17947</name>
    <name evidence="26" type="ORF">ILEXP_LOCUS39325</name>
</gene>
<keyword evidence="27" id="KW-1185">Reference proteome</keyword>
<dbReference type="PROSITE" id="PS00108">
    <property type="entry name" value="PROTEIN_KINASE_ST"/>
    <property type="match status" value="1"/>
</dbReference>
<evidence type="ECO:0000256" key="7">
    <source>
        <dbReference type="ARBA" id="ARBA00022614"/>
    </source>
</evidence>
<keyword evidence="7" id="KW-0433">Leucine-rich repeat</keyword>
<dbReference type="SMART" id="SM00369">
    <property type="entry name" value="LRR_TYP"/>
    <property type="match status" value="13"/>
</dbReference>
<dbReference type="FunFam" id="3.80.10.10:FF:000129">
    <property type="entry name" value="Leucine-rich repeat receptor-like kinase"/>
    <property type="match status" value="1"/>
</dbReference>
<dbReference type="InterPro" id="IPR003591">
    <property type="entry name" value="Leu-rich_rpt_typical-subtyp"/>
</dbReference>
<dbReference type="Gene3D" id="1.10.510.10">
    <property type="entry name" value="Transferase(Phosphotransferase) domain 1"/>
    <property type="match status" value="1"/>
</dbReference>
<dbReference type="InterPro" id="IPR011009">
    <property type="entry name" value="Kinase-like_dom_sf"/>
</dbReference>
<evidence type="ECO:0000256" key="1">
    <source>
        <dbReference type="ARBA" id="ARBA00004162"/>
    </source>
</evidence>
<dbReference type="Gene3D" id="3.30.200.20">
    <property type="entry name" value="Phosphorylase Kinase, domain 1"/>
    <property type="match status" value="1"/>
</dbReference>
<evidence type="ECO:0000256" key="3">
    <source>
        <dbReference type="ARBA" id="ARBA00012513"/>
    </source>
</evidence>
<dbReference type="Proteomes" id="UP001642360">
    <property type="component" value="Unassembled WGS sequence"/>
</dbReference>
<dbReference type="FunFam" id="3.80.10.10:FF:000095">
    <property type="entry name" value="LRR receptor-like serine/threonine-protein kinase GSO1"/>
    <property type="match status" value="1"/>
</dbReference>
<evidence type="ECO:0000313" key="26">
    <source>
        <dbReference type="EMBL" id="CAK9169852.1"/>
    </source>
</evidence>
<evidence type="ECO:0000256" key="22">
    <source>
        <dbReference type="SAM" id="Phobius"/>
    </source>
</evidence>
<dbReference type="FunFam" id="3.30.200.20:FF:000661">
    <property type="entry name" value="Serine-threonine protein kinase plant-type"/>
    <property type="match status" value="1"/>
</dbReference>
<dbReference type="EC" id="2.7.11.1" evidence="3"/>
<dbReference type="PANTHER" id="PTHR48056">
    <property type="entry name" value="LRR RECEPTOR-LIKE SERINE/THREONINE-PROTEIN KINASE-RELATED"/>
    <property type="match status" value="1"/>
</dbReference>
<dbReference type="InterPro" id="IPR055414">
    <property type="entry name" value="LRR_R13L4/SHOC2-like"/>
</dbReference>
<dbReference type="InterPro" id="IPR001245">
    <property type="entry name" value="Ser-Thr/Tyr_kinase_cat_dom"/>
</dbReference>
<dbReference type="InterPro" id="IPR000719">
    <property type="entry name" value="Prot_kinase_dom"/>
</dbReference>
<feature type="chain" id="PRO_5044720913" description="non-specific serine/threonine protein kinase" evidence="23">
    <location>
        <begin position="21"/>
        <end position="1101"/>
    </location>
</feature>
<evidence type="ECO:0000256" key="19">
    <source>
        <dbReference type="ARBA" id="ARBA00047899"/>
    </source>
</evidence>
<evidence type="ECO:0000256" key="4">
    <source>
        <dbReference type="ARBA" id="ARBA00022475"/>
    </source>
</evidence>
<dbReference type="GO" id="GO:0005524">
    <property type="term" value="F:ATP binding"/>
    <property type="evidence" value="ECO:0007669"/>
    <property type="project" value="UniProtKB-UniRule"/>
</dbReference>
<keyword evidence="5" id="KW-0723">Serine/threonine-protein kinase</keyword>
<evidence type="ECO:0000256" key="13">
    <source>
        <dbReference type="ARBA" id="ARBA00022777"/>
    </source>
</evidence>
<keyword evidence="8" id="KW-0808">Transferase</keyword>
<sequence>MITIIEVLVFLLFTFPSCLAQETNVSDYKALLAFKSNLILESINILSSNWSSNTHFCNWLGVSCSNSPDKRVVALQLRGLALRGIISPEIANLTRLLVLDLSSNDLGGTVPSELGLLLQLRLLNLTGNFLQGSIPANISHCQKLEELCISNNMITGSIPEELGLLSNLKALRLNDMNLTGNVPASLGNLSNLQYFYLHENTLLGDIPAEIGKLSHLTLLSFRGNNFTGSLPPLIFNISALQIIDFSINGLSGQLPENLGHWLPNLESLFVDSNRITGRIPVSLSNASKLNNLFLTENNFRGNIPSELGRLLQLEWLELEYNQLSNNTPSSIFNISSLQILEARHNYLSGQLPDDLGLWLPNLQEIYLSHNLFSGEIAPSICNASKLVYLEMSNNSFSGPIPMMLGKLVNLEHLNLQNNLLTSEPQSTHLDFLNSLVNSRNLEYLILGSNPLNGILPDSIGNLSSNLRVIAAESCQIKGSIPRGLGNLSSLSFLGLANNDLEGNIPPSFVGLLNLERLYLTGNNLKGPISAELCSIKSLGILHLGENMLSGSIPIFIKNLTELVEFSLAANSFNSNIPLSFWRLVKLESLNLSRTSLHGFIPPEMGNLKAVRIMDLSSSNFSGDIPNSLGSLQNLVSLDMSRNSFQGPIPDSVRNLIVLESLDLSSNVLSGMIPKALESMQDLKYLNLSFNRLHGEIPQKGVFLNLSYQSLMGNPQICGAPRLGLPSCPTQTSNRRRRTSHVLKITIPIIATFLLVVICCLTWISFYKKKVEGNTAVDSSPRMGHQIITYHELVRATAHFSEANLIGSGSSSMVYKGTLADGTVAAIKVLNMQSEGALKNFNAECEIMCNARHRNLVKIISTCSNMDFKAMVLEFMPNGTLDKWLHSHNNHLNLIQRIDIVTDVALAMEYLHHECTVPIVHCDLKPSNVLLDEEMTAHVADYGISKVLAQDQAMTQTRTLGTIGYIAPEYGLDGHVSTRADVYSFGILLLETFTRKKPTDDMFRGDLSLHQWVNRFFPDSVKVVLDSSLSSDMDFKKESSSAMLEQSLVSIIHVALQCLKESPEERINMRDVGVQLKKIRTESHQYARQGNPKFSNPHTKGL</sequence>
<feature type="transmembrane region" description="Helical" evidence="22">
    <location>
        <begin position="744"/>
        <end position="765"/>
    </location>
</feature>
<evidence type="ECO:0000256" key="23">
    <source>
        <dbReference type="SAM" id="SignalP"/>
    </source>
</evidence>
<dbReference type="InterPro" id="IPR013210">
    <property type="entry name" value="LRR_N_plant-typ"/>
</dbReference>
<dbReference type="PROSITE" id="PS00107">
    <property type="entry name" value="PROTEIN_KINASE_ATP"/>
    <property type="match status" value="1"/>
</dbReference>
<organism evidence="25 27">
    <name type="scientific">Ilex paraguariensis</name>
    <name type="common">yerba mate</name>
    <dbReference type="NCBI Taxonomy" id="185542"/>
    <lineage>
        <taxon>Eukaryota</taxon>
        <taxon>Viridiplantae</taxon>
        <taxon>Streptophyta</taxon>
        <taxon>Embryophyta</taxon>
        <taxon>Tracheophyta</taxon>
        <taxon>Spermatophyta</taxon>
        <taxon>Magnoliopsida</taxon>
        <taxon>eudicotyledons</taxon>
        <taxon>Gunneridae</taxon>
        <taxon>Pentapetalae</taxon>
        <taxon>asterids</taxon>
        <taxon>campanulids</taxon>
        <taxon>Aquifoliales</taxon>
        <taxon>Aquifoliaceae</taxon>
        <taxon>Ilex</taxon>
    </lineage>
</organism>
<dbReference type="GO" id="GO:0004674">
    <property type="term" value="F:protein serine/threonine kinase activity"/>
    <property type="evidence" value="ECO:0007669"/>
    <property type="project" value="UniProtKB-KW"/>
</dbReference>
<keyword evidence="16 22" id="KW-0472">Membrane</keyword>
<keyword evidence="12 21" id="KW-0547">Nucleotide-binding</keyword>
<accession>A0ABC8S3T1</accession>
<feature type="binding site" evidence="21">
    <location>
        <position position="827"/>
    </location>
    <ligand>
        <name>ATP</name>
        <dbReference type="ChEBI" id="CHEBI:30616"/>
    </ligand>
</feature>
<dbReference type="InterPro" id="IPR050647">
    <property type="entry name" value="Plant_LRR-RLKs"/>
</dbReference>
<feature type="domain" description="Protein kinase" evidence="24">
    <location>
        <begin position="799"/>
        <end position="1086"/>
    </location>
</feature>
<comment type="similarity">
    <text evidence="2">Belongs to the protein kinase superfamily. Ser/Thr protein kinase family.</text>
</comment>
<keyword evidence="4" id="KW-1003">Cell membrane</keyword>
<dbReference type="EMBL" id="CAUOFW020001948">
    <property type="protein sequence ID" value="CAK9149859.1"/>
    <property type="molecule type" value="Genomic_DNA"/>
</dbReference>
<dbReference type="SUPFAM" id="SSF52047">
    <property type="entry name" value="RNI-like"/>
    <property type="match status" value="1"/>
</dbReference>
<evidence type="ECO:0000313" key="27">
    <source>
        <dbReference type="Proteomes" id="UP001642360"/>
    </source>
</evidence>
<dbReference type="SUPFAM" id="SSF56112">
    <property type="entry name" value="Protein kinase-like (PK-like)"/>
    <property type="match status" value="1"/>
</dbReference>
<evidence type="ECO:0000256" key="16">
    <source>
        <dbReference type="ARBA" id="ARBA00023136"/>
    </source>
</evidence>
<comment type="subcellular location">
    <subcellularLocation>
        <location evidence="1">Cell membrane</location>
        <topology evidence="1">Single-pass membrane protein</topology>
    </subcellularLocation>
</comment>
<dbReference type="GO" id="GO:0005886">
    <property type="term" value="C:plasma membrane"/>
    <property type="evidence" value="ECO:0007669"/>
    <property type="project" value="UniProtKB-SubCell"/>
</dbReference>
<proteinExistence type="inferred from homology"/>
<evidence type="ECO:0000256" key="18">
    <source>
        <dbReference type="ARBA" id="ARBA00023180"/>
    </source>
</evidence>
<comment type="catalytic activity">
    <reaction evidence="19">
        <text>L-threonyl-[protein] + ATP = O-phospho-L-threonyl-[protein] + ADP + H(+)</text>
        <dbReference type="Rhea" id="RHEA:46608"/>
        <dbReference type="Rhea" id="RHEA-COMP:11060"/>
        <dbReference type="Rhea" id="RHEA-COMP:11605"/>
        <dbReference type="ChEBI" id="CHEBI:15378"/>
        <dbReference type="ChEBI" id="CHEBI:30013"/>
        <dbReference type="ChEBI" id="CHEBI:30616"/>
        <dbReference type="ChEBI" id="CHEBI:61977"/>
        <dbReference type="ChEBI" id="CHEBI:456216"/>
        <dbReference type="EC" id="2.7.11.1"/>
    </reaction>
</comment>
<keyword evidence="11" id="KW-0677">Repeat</keyword>
<dbReference type="PROSITE" id="PS50011">
    <property type="entry name" value="PROTEIN_KINASE_DOM"/>
    <property type="match status" value="1"/>
</dbReference>
<evidence type="ECO:0000256" key="11">
    <source>
        <dbReference type="ARBA" id="ARBA00022737"/>
    </source>
</evidence>
<evidence type="ECO:0000256" key="17">
    <source>
        <dbReference type="ARBA" id="ARBA00023170"/>
    </source>
</evidence>
<evidence type="ECO:0000256" key="5">
    <source>
        <dbReference type="ARBA" id="ARBA00022527"/>
    </source>
</evidence>
<keyword evidence="13" id="KW-0418">Kinase</keyword>
<keyword evidence="6" id="KW-0597">Phosphoprotein</keyword>
<evidence type="ECO:0000256" key="20">
    <source>
        <dbReference type="ARBA" id="ARBA00048679"/>
    </source>
</evidence>
<dbReference type="AlphaFoldDB" id="A0ABC8S3T1"/>
<evidence type="ECO:0000313" key="25">
    <source>
        <dbReference type="EMBL" id="CAK9149859.1"/>
    </source>
</evidence>
<keyword evidence="14 21" id="KW-0067">ATP-binding</keyword>
<evidence type="ECO:0000256" key="14">
    <source>
        <dbReference type="ARBA" id="ARBA00022840"/>
    </source>
</evidence>
<dbReference type="InterPro" id="IPR008271">
    <property type="entry name" value="Ser/Thr_kinase_AS"/>
</dbReference>
<comment type="catalytic activity">
    <reaction evidence="20">
        <text>L-seryl-[protein] + ATP = O-phospho-L-seryl-[protein] + ADP + H(+)</text>
        <dbReference type="Rhea" id="RHEA:17989"/>
        <dbReference type="Rhea" id="RHEA-COMP:9863"/>
        <dbReference type="Rhea" id="RHEA-COMP:11604"/>
        <dbReference type="ChEBI" id="CHEBI:15378"/>
        <dbReference type="ChEBI" id="CHEBI:29999"/>
        <dbReference type="ChEBI" id="CHEBI:30616"/>
        <dbReference type="ChEBI" id="CHEBI:83421"/>
        <dbReference type="ChEBI" id="CHEBI:456216"/>
        <dbReference type="EC" id="2.7.11.1"/>
    </reaction>
</comment>
<dbReference type="Pfam" id="PF00560">
    <property type="entry name" value="LRR_1"/>
    <property type="match status" value="9"/>
</dbReference>
<keyword evidence="10 23" id="KW-0732">Signal</keyword>
<name>A0ABC8S3T1_9AQUA</name>
<keyword evidence="18" id="KW-0325">Glycoprotein</keyword>
<dbReference type="PANTHER" id="PTHR48056:SF73">
    <property type="entry name" value="LRR RECEPTOR-LIKE SERINE_THREONINE-PROTEIN KINASE EFR"/>
    <property type="match status" value="1"/>
</dbReference>